<evidence type="ECO:0000313" key="7">
    <source>
        <dbReference type="EMBL" id="AMD90440.1"/>
    </source>
</evidence>
<evidence type="ECO:0000256" key="4">
    <source>
        <dbReference type="ARBA" id="ARBA00022692"/>
    </source>
</evidence>
<keyword evidence="8" id="KW-1185">Reference proteome</keyword>
<dbReference type="Pfam" id="PF01697">
    <property type="entry name" value="Glyco_transf_92"/>
    <property type="match status" value="1"/>
</dbReference>
<dbReference type="EMBL" id="CP014229">
    <property type="protein sequence ID" value="AMD90440.1"/>
    <property type="molecule type" value="Genomic_DNA"/>
</dbReference>
<evidence type="ECO:0000256" key="3">
    <source>
        <dbReference type="ARBA" id="ARBA00022679"/>
    </source>
</evidence>
<dbReference type="GO" id="GO:0016757">
    <property type="term" value="F:glycosyltransferase activity"/>
    <property type="evidence" value="ECO:0007669"/>
    <property type="project" value="UniProtKB-KW"/>
</dbReference>
<name>A0A120KM66_9BACT</name>
<comment type="subcellular location">
    <subcellularLocation>
        <location evidence="1">Membrane</location>
        <topology evidence="1">Single-pass membrane protein</topology>
    </subcellularLocation>
</comment>
<dbReference type="GO" id="GO:0005737">
    <property type="term" value="C:cytoplasm"/>
    <property type="evidence" value="ECO:0007669"/>
    <property type="project" value="TreeGrafter"/>
</dbReference>
<keyword evidence="6" id="KW-0472">Membrane</keyword>
<sequence>MYYACVCAIAKDETPHLREWALHHFAVGFEHIVLYDNGSAVPAARTLADLADAGLLTVVDFPRREAPQLSAYYHCLRQWKTRSRWLAFIDIDEFVLPLGRRDVRDLLEDYEAWAGLAAHWMVFGSGGHLRRPSAGVTRSYTDGLCLHHHIKSLVQPQWALKPLSPHHFAYAEGRFCVNEDRVPVLGASSYPVAEKIRINHYFYKSQQDFEEKIQRGLATAVRGSDGWTLEDFYRQSSRTGTPDMAIAPFLPVQKAFGRMPPEELAAVVTRDCGASPEEEIAAIATLGQSGDMERAFRRYARLRRYQATPLTLMLGANLHFLRDETEKGLELLGAALFAAREDAALRTWIYEEIGRCYTRLRKTETAEALKRFLHDAGRR</sequence>
<evidence type="ECO:0000256" key="5">
    <source>
        <dbReference type="ARBA" id="ARBA00022989"/>
    </source>
</evidence>
<dbReference type="STRING" id="44742.AXF13_10095"/>
<accession>A0A120KM66</accession>
<evidence type="ECO:0000256" key="6">
    <source>
        <dbReference type="ARBA" id="ARBA00023136"/>
    </source>
</evidence>
<protein>
    <submittedName>
        <fullName evidence="7">Glycosyl transferase family 2</fullName>
    </submittedName>
</protein>
<dbReference type="Proteomes" id="UP000069241">
    <property type="component" value="Chromosome"/>
</dbReference>
<keyword evidence="3 7" id="KW-0808">Transferase</keyword>
<reference evidence="8" key="1">
    <citation type="submission" date="2016-02" db="EMBL/GenBank/DDBJ databases">
        <authorList>
            <person name="Holder M.E."/>
            <person name="Ajami N.J."/>
            <person name="Petrosino J.F."/>
        </authorList>
    </citation>
    <scope>NUCLEOTIDE SEQUENCE [LARGE SCALE GENOMIC DNA]</scope>
    <source>
        <strain evidence="8">CCUG 45958</strain>
    </source>
</reference>
<evidence type="ECO:0000256" key="1">
    <source>
        <dbReference type="ARBA" id="ARBA00004167"/>
    </source>
</evidence>
<gene>
    <name evidence="7" type="ORF">AXF13_10095</name>
</gene>
<keyword evidence="2" id="KW-0328">Glycosyltransferase</keyword>
<dbReference type="AlphaFoldDB" id="A0A120KM66"/>
<proteinExistence type="predicted"/>
<dbReference type="KEGG" id="dfi:AXF13_10095"/>
<keyword evidence="4" id="KW-0812">Transmembrane</keyword>
<evidence type="ECO:0000256" key="2">
    <source>
        <dbReference type="ARBA" id="ARBA00022676"/>
    </source>
</evidence>
<dbReference type="RefSeq" id="WP_062253008.1">
    <property type="nucleotide sequence ID" value="NZ_CP014229.1"/>
</dbReference>
<dbReference type="PANTHER" id="PTHR21461">
    <property type="entry name" value="GLYCOSYLTRANSFERASE FAMILY 92 PROTEIN"/>
    <property type="match status" value="1"/>
</dbReference>
<dbReference type="InterPro" id="IPR008166">
    <property type="entry name" value="Glyco_transf_92"/>
</dbReference>
<organism evidence="7 8">
    <name type="scientific">Desulfovibrio fairfieldensis</name>
    <dbReference type="NCBI Taxonomy" id="44742"/>
    <lineage>
        <taxon>Bacteria</taxon>
        <taxon>Pseudomonadati</taxon>
        <taxon>Thermodesulfobacteriota</taxon>
        <taxon>Desulfovibrionia</taxon>
        <taxon>Desulfovibrionales</taxon>
        <taxon>Desulfovibrionaceae</taxon>
        <taxon>Desulfovibrio</taxon>
    </lineage>
</organism>
<dbReference type="GO" id="GO:0016020">
    <property type="term" value="C:membrane"/>
    <property type="evidence" value="ECO:0007669"/>
    <property type="project" value="UniProtKB-SubCell"/>
</dbReference>
<dbReference type="PANTHER" id="PTHR21461:SF69">
    <property type="entry name" value="GLYCOSYLTRANSFERASE FAMILY 92 PROTEIN"/>
    <property type="match status" value="1"/>
</dbReference>
<evidence type="ECO:0000313" key="8">
    <source>
        <dbReference type="Proteomes" id="UP000069241"/>
    </source>
</evidence>
<keyword evidence="5" id="KW-1133">Transmembrane helix</keyword>